<evidence type="ECO:0000313" key="4">
    <source>
        <dbReference type="Proteomes" id="UP000243297"/>
    </source>
</evidence>
<dbReference type="Pfam" id="PF02645">
    <property type="entry name" value="DegV"/>
    <property type="match status" value="1"/>
</dbReference>
<dbReference type="InterPro" id="IPR003797">
    <property type="entry name" value="DegV"/>
</dbReference>
<protein>
    <submittedName>
        <fullName evidence="3">EDD domain protein, DegV family</fullName>
    </submittedName>
</protein>
<dbReference type="Proteomes" id="UP000243297">
    <property type="component" value="Unassembled WGS sequence"/>
</dbReference>
<sequence length="290" mass="31992">MTNYQIITDCTCDLSKEIYDKFPLIILPMDVNLDSNIFSHTKDFKNMSAVTFYEKLKNGGISTTSQINPETFKKEFEKVLKEGNDILYIGFSSGLSGTLQSSIVARNELLEQYPDRKIFIVDSLAASAGQGLLVYYSLLNQQSGLTLEENGEWLNDHVLKVCHWFTVDDLQFLKRGGRVSGTVALVGTALKIKPVLHVDNEGHLVNVSKSHGRKASLTALADKLHETITEPEKQTIFISHANSLEDAQYLADKIQSDTPVDKVILSDIGPVIGSHSGPGTIALFFLGTAR</sequence>
<dbReference type="InterPro" id="IPR043168">
    <property type="entry name" value="DegV_C"/>
</dbReference>
<dbReference type="Gene3D" id="3.30.1180.10">
    <property type="match status" value="1"/>
</dbReference>
<proteinExistence type="predicted"/>
<dbReference type="NCBIfam" id="TIGR00762">
    <property type="entry name" value="DegV"/>
    <property type="match status" value="1"/>
</dbReference>
<dbReference type="Gene3D" id="3.40.50.10440">
    <property type="entry name" value="Dihydroxyacetone kinase, domain 1"/>
    <property type="match status" value="1"/>
</dbReference>
<organism evidence="3 4">
    <name type="scientific">Anaerorhabdus furcosa</name>
    <dbReference type="NCBI Taxonomy" id="118967"/>
    <lineage>
        <taxon>Bacteria</taxon>
        <taxon>Bacillati</taxon>
        <taxon>Bacillota</taxon>
        <taxon>Erysipelotrichia</taxon>
        <taxon>Erysipelotrichales</taxon>
        <taxon>Erysipelotrichaceae</taxon>
        <taxon>Anaerorhabdus</taxon>
    </lineage>
</organism>
<dbReference type="Gene3D" id="2.20.28.50">
    <property type="entry name" value="degv family protein"/>
    <property type="match status" value="1"/>
</dbReference>
<dbReference type="RefSeq" id="WP_078711324.1">
    <property type="nucleotide sequence ID" value="NZ_FUWY01000002.1"/>
</dbReference>
<dbReference type="SUPFAM" id="SSF82549">
    <property type="entry name" value="DAK1/DegV-like"/>
    <property type="match status" value="1"/>
</dbReference>
<name>A0A1T4LHZ8_9FIRM</name>
<dbReference type="PROSITE" id="PS51482">
    <property type="entry name" value="DEGV"/>
    <property type="match status" value="1"/>
</dbReference>
<comment type="function">
    <text evidence="1">May bind long-chain fatty acids, such as palmitate, and may play a role in lipid transport or fatty acid metabolism.</text>
</comment>
<dbReference type="AlphaFoldDB" id="A0A1T4LHZ8"/>
<dbReference type="EMBL" id="FUWY01000002">
    <property type="protein sequence ID" value="SJZ54333.1"/>
    <property type="molecule type" value="Genomic_DNA"/>
</dbReference>
<dbReference type="OrthoDB" id="9760324at2"/>
<dbReference type="STRING" id="118967.SAMN02745191_0897"/>
<keyword evidence="4" id="KW-1185">Reference proteome</keyword>
<reference evidence="4" key="1">
    <citation type="submission" date="2017-02" db="EMBL/GenBank/DDBJ databases">
        <authorList>
            <person name="Varghese N."/>
            <person name="Submissions S."/>
        </authorList>
    </citation>
    <scope>NUCLEOTIDE SEQUENCE [LARGE SCALE GENOMIC DNA]</scope>
    <source>
        <strain evidence="4">ATCC 25662</strain>
    </source>
</reference>
<dbReference type="InterPro" id="IPR050270">
    <property type="entry name" value="DegV_domain_contain"/>
</dbReference>
<evidence type="ECO:0000256" key="1">
    <source>
        <dbReference type="ARBA" id="ARBA00003238"/>
    </source>
</evidence>
<keyword evidence="2" id="KW-0446">Lipid-binding</keyword>
<gene>
    <name evidence="3" type="ORF">SAMN02745191_0897</name>
</gene>
<dbReference type="PANTHER" id="PTHR33434:SF3">
    <property type="entry name" value="DEGV DOMAIN-CONTAINING PROTEIN YITS"/>
    <property type="match status" value="1"/>
</dbReference>
<dbReference type="GO" id="GO:0008289">
    <property type="term" value="F:lipid binding"/>
    <property type="evidence" value="ECO:0007669"/>
    <property type="project" value="UniProtKB-KW"/>
</dbReference>
<evidence type="ECO:0000313" key="3">
    <source>
        <dbReference type="EMBL" id="SJZ54333.1"/>
    </source>
</evidence>
<accession>A0A1T4LHZ8</accession>
<evidence type="ECO:0000256" key="2">
    <source>
        <dbReference type="ARBA" id="ARBA00023121"/>
    </source>
</evidence>
<dbReference type="PANTHER" id="PTHR33434">
    <property type="entry name" value="DEGV DOMAIN-CONTAINING PROTEIN DR_1986-RELATED"/>
    <property type="match status" value="1"/>
</dbReference>